<dbReference type="HOGENOM" id="CLU_2735793_0_0_11"/>
<organism evidence="2 3">
    <name type="scientific">Mycobacterium tuberculosis str. Haarlem/NITR202</name>
    <dbReference type="NCBI Taxonomy" id="1304279"/>
    <lineage>
        <taxon>Bacteria</taxon>
        <taxon>Bacillati</taxon>
        <taxon>Actinomycetota</taxon>
        <taxon>Actinomycetes</taxon>
        <taxon>Mycobacteriales</taxon>
        <taxon>Mycobacteriaceae</taxon>
        <taxon>Mycobacterium</taxon>
        <taxon>Mycobacterium tuberculosis complex</taxon>
    </lineage>
</organism>
<name>R4MBY5_MYCTX</name>
<dbReference type="KEGG" id="mtuh:I917_27105"/>
<accession>R4MBY5</accession>
<proteinExistence type="predicted"/>
<dbReference type="AlphaFoldDB" id="R4MBY5"/>
<gene>
    <name evidence="2" type="ORF">I917_27105</name>
</gene>
<dbReference type="EMBL" id="CP004886">
    <property type="protein sequence ID" value="AGL25396.1"/>
    <property type="molecule type" value="Genomic_DNA"/>
</dbReference>
<reference evidence="2 3" key="1">
    <citation type="journal article" date="2013" name="Genome Announc.">
        <title>Whole-Genome Sequences of Four Clinical Isolates of Mycobacterium tuberculosis from Tamil Nadu, South India.</title>
        <authorList>
            <person name="Narayanan S."/>
            <person name="Deshpande U."/>
        </authorList>
    </citation>
    <scope>NUCLEOTIDE SEQUENCE [LARGE SCALE GENOMIC DNA]</scope>
    <source>
        <strain evidence="2 3">Haarlem/NITR202</strain>
    </source>
</reference>
<protein>
    <submittedName>
        <fullName evidence="2">Uncharacterized protein</fullName>
    </submittedName>
</protein>
<feature type="region of interest" description="Disordered" evidence="1">
    <location>
        <begin position="46"/>
        <end position="71"/>
    </location>
</feature>
<evidence type="ECO:0000256" key="1">
    <source>
        <dbReference type="SAM" id="MobiDB-lite"/>
    </source>
</evidence>
<evidence type="ECO:0000313" key="2">
    <source>
        <dbReference type="EMBL" id="AGL25396.1"/>
    </source>
</evidence>
<dbReference type="Proteomes" id="UP000013563">
    <property type="component" value="Chromosome"/>
</dbReference>
<dbReference type="BioCyc" id="MTUB1304279:G13AB-3671-MONOMER"/>
<evidence type="ECO:0000313" key="3">
    <source>
        <dbReference type="Proteomes" id="UP000013563"/>
    </source>
</evidence>
<sequence>MSMISSSICLIVTGSWLMPSTHAGSHGAGHNRPVKSGKLLVACSRSIASRQRPRRTRSFHSGIKLPSGHPL</sequence>